<protein>
    <submittedName>
        <fullName evidence="1">Uncharacterized protein</fullName>
    </submittedName>
</protein>
<proteinExistence type="predicted"/>
<name>A0A444ISD8_9BACT</name>
<dbReference type="EMBL" id="MTKO01000111">
    <property type="protein sequence ID" value="RWX43730.1"/>
    <property type="molecule type" value="Genomic_DNA"/>
</dbReference>
<accession>A0A444ISD8</accession>
<sequence>MFAVVVYLCLAIHLQGAICFNHRLKKFHISYEKLAARLSFFYLYNIFNQKKLISQYIYFWES</sequence>
<reference evidence="1 2" key="1">
    <citation type="submission" date="2017-01" db="EMBL/GenBank/DDBJ databases">
        <title>The cable genome- insights into the physiology and evolution of filamentous bacteria capable of sulfide oxidation via long distance electron transfer.</title>
        <authorList>
            <person name="Schreiber L."/>
            <person name="Bjerg J.T."/>
            <person name="Boggild A."/>
            <person name="Van De Vossenberg J."/>
            <person name="Meysman F."/>
            <person name="Nielsen L.P."/>
            <person name="Schramm A."/>
            <person name="Kjeldsen K.U."/>
        </authorList>
    </citation>
    <scope>NUCLEOTIDE SEQUENCE [LARGE SCALE GENOMIC DNA]</scope>
    <source>
        <strain evidence="1">MCF</strain>
    </source>
</reference>
<evidence type="ECO:0000313" key="1">
    <source>
        <dbReference type="EMBL" id="RWX43730.1"/>
    </source>
</evidence>
<comment type="caution">
    <text evidence="1">The sequence shown here is derived from an EMBL/GenBank/DDBJ whole genome shotgun (WGS) entry which is preliminary data.</text>
</comment>
<gene>
    <name evidence="1" type="ORF">H206_02574</name>
</gene>
<dbReference type="AlphaFoldDB" id="A0A444ISD8"/>
<evidence type="ECO:0000313" key="2">
    <source>
        <dbReference type="Proteomes" id="UP000287853"/>
    </source>
</evidence>
<keyword evidence="2" id="KW-1185">Reference proteome</keyword>
<organism evidence="1 2">
    <name type="scientific">Candidatus Electrothrix aarhusensis</name>
    <dbReference type="NCBI Taxonomy" id="1859131"/>
    <lineage>
        <taxon>Bacteria</taxon>
        <taxon>Pseudomonadati</taxon>
        <taxon>Thermodesulfobacteriota</taxon>
        <taxon>Desulfobulbia</taxon>
        <taxon>Desulfobulbales</taxon>
        <taxon>Desulfobulbaceae</taxon>
        <taxon>Candidatus Electrothrix</taxon>
    </lineage>
</organism>
<dbReference type="Proteomes" id="UP000287853">
    <property type="component" value="Unassembled WGS sequence"/>
</dbReference>